<gene>
    <name evidence="2" type="ORF">GCM10011503_15740</name>
</gene>
<dbReference type="PANTHER" id="PTHR45947">
    <property type="entry name" value="SULFOQUINOVOSYL TRANSFERASE SQD2"/>
    <property type="match status" value="1"/>
</dbReference>
<evidence type="ECO:0000259" key="1">
    <source>
        <dbReference type="Pfam" id="PF00534"/>
    </source>
</evidence>
<dbReference type="Proteomes" id="UP000628854">
    <property type="component" value="Unassembled WGS sequence"/>
</dbReference>
<dbReference type="InterPro" id="IPR050194">
    <property type="entry name" value="Glycosyltransferase_grp1"/>
</dbReference>
<dbReference type="Pfam" id="PF00534">
    <property type="entry name" value="Glycos_transf_1"/>
    <property type="match status" value="1"/>
</dbReference>
<evidence type="ECO:0000313" key="2">
    <source>
        <dbReference type="EMBL" id="GGB67918.1"/>
    </source>
</evidence>
<dbReference type="RefSeq" id="WP_084393071.1">
    <property type="nucleotide sequence ID" value="NZ_BMKF01000002.1"/>
</dbReference>
<comment type="caution">
    <text evidence="2">The sequence shown here is derived from an EMBL/GenBank/DDBJ whole genome shotgun (WGS) entry which is preliminary data.</text>
</comment>
<accession>A0ABQ1JI78</accession>
<dbReference type="EMBL" id="BMKF01000002">
    <property type="protein sequence ID" value="GGB67918.1"/>
    <property type="molecule type" value="Genomic_DNA"/>
</dbReference>
<dbReference type="Gene3D" id="3.40.50.2000">
    <property type="entry name" value="Glycogen Phosphorylase B"/>
    <property type="match status" value="2"/>
</dbReference>
<evidence type="ECO:0000313" key="3">
    <source>
        <dbReference type="Proteomes" id="UP000628854"/>
    </source>
</evidence>
<proteinExistence type="predicted"/>
<reference evidence="3" key="1">
    <citation type="journal article" date="2019" name="Int. J. Syst. Evol. Microbiol.">
        <title>The Global Catalogue of Microorganisms (GCM) 10K type strain sequencing project: providing services to taxonomists for standard genome sequencing and annotation.</title>
        <authorList>
            <consortium name="The Broad Institute Genomics Platform"/>
            <consortium name="The Broad Institute Genome Sequencing Center for Infectious Disease"/>
            <person name="Wu L."/>
            <person name="Ma J."/>
        </authorList>
    </citation>
    <scope>NUCLEOTIDE SEQUENCE [LARGE SCALE GENOMIC DNA]</scope>
    <source>
        <strain evidence="3">CGMCC 1.15928</strain>
    </source>
</reference>
<sequence length="413" mass="45078">MARLEHVVVIHDSIEARGGATGLARLSAIQYRKLGLDVTYLTGAEDDSSLSQFGIETIGLGQSRVLEQSRLSALRSGLHNSEAAKLVSDWVSRNDTPSTAYHLHNWAHILSPSIFGALRPVAARTVVSCHDFFNACPNGGLLHYPSGTPCELKPMSGACWISQCDRRSSLHKYWRMARHLNLNRVADFRTSDMTFVCLHDGMKSVMQDAGFNPPHLTSIANPATAYLDIPVEAAENRTFLFIGRLSREKGADIVAEAAMEAGVPLTMIGEGPLGSELAERFPAITFAGFCSREQIGEHVRTARALVVPGRWREPYGLVVAEAALSGLPVLISRPSTLAAKVEELQIGAVFDPHLKSGLAQRLQVWAGDDETVRRMSRNAAPRANQICTSPEGWAEQFIELMEAKLQTSVTDPE</sequence>
<keyword evidence="3" id="KW-1185">Reference proteome</keyword>
<organism evidence="2 3">
    <name type="scientific">Henriciella pelagia</name>
    <dbReference type="NCBI Taxonomy" id="1977912"/>
    <lineage>
        <taxon>Bacteria</taxon>
        <taxon>Pseudomonadati</taxon>
        <taxon>Pseudomonadota</taxon>
        <taxon>Alphaproteobacteria</taxon>
        <taxon>Hyphomonadales</taxon>
        <taxon>Hyphomonadaceae</taxon>
        <taxon>Henriciella</taxon>
    </lineage>
</organism>
<name>A0ABQ1JI78_9PROT</name>
<dbReference type="InterPro" id="IPR001296">
    <property type="entry name" value="Glyco_trans_1"/>
</dbReference>
<protein>
    <submittedName>
        <fullName evidence="2">Polysaccharide biosynthesis protein</fullName>
    </submittedName>
</protein>
<feature type="domain" description="Glycosyl transferase family 1" evidence="1">
    <location>
        <begin position="234"/>
        <end position="379"/>
    </location>
</feature>
<dbReference type="PANTHER" id="PTHR45947:SF3">
    <property type="entry name" value="SULFOQUINOVOSYL TRANSFERASE SQD2"/>
    <property type="match status" value="1"/>
</dbReference>
<dbReference type="SUPFAM" id="SSF53756">
    <property type="entry name" value="UDP-Glycosyltransferase/glycogen phosphorylase"/>
    <property type="match status" value="1"/>
</dbReference>